<dbReference type="InterPro" id="IPR024079">
    <property type="entry name" value="MetalloPept_cat_dom_sf"/>
</dbReference>
<keyword evidence="6" id="KW-0862">Zinc</keyword>
<evidence type="ECO:0000256" key="3">
    <source>
        <dbReference type="ARBA" id="ARBA00022670"/>
    </source>
</evidence>
<reference evidence="10 11" key="1">
    <citation type="journal article" date="2023" name="Chemosphere">
        <title>Whole genome analysis of Flavobacterium aziz-sancarii sp. nov., isolated from Ardley Island (Antarctica), revealed a rich resistome and bioremediation potential.</title>
        <authorList>
            <person name="Otur C."/>
            <person name="Okay S."/>
            <person name="Kurt-Kizildogan A."/>
        </authorList>
    </citation>
    <scope>NUCLEOTIDE SEQUENCE [LARGE SCALE GENOMIC DNA]</scope>
    <source>
        <strain evidence="10 11">AC</strain>
    </source>
</reference>
<comment type="similarity">
    <text evidence="2">Belongs to the peptidase M13 family.</text>
</comment>
<accession>A0ABT4WCN9</accession>
<dbReference type="PANTHER" id="PTHR11733">
    <property type="entry name" value="ZINC METALLOPROTEASE FAMILY M13 NEPRILYSIN-RELATED"/>
    <property type="match status" value="1"/>
</dbReference>
<evidence type="ECO:0000259" key="9">
    <source>
        <dbReference type="Pfam" id="PF05649"/>
    </source>
</evidence>
<gene>
    <name evidence="10" type="ORF">NJT12_11840</name>
</gene>
<dbReference type="InterPro" id="IPR000718">
    <property type="entry name" value="Peptidase_M13"/>
</dbReference>
<dbReference type="Proteomes" id="UP001212170">
    <property type="component" value="Unassembled WGS sequence"/>
</dbReference>
<dbReference type="InterPro" id="IPR018497">
    <property type="entry name" value="Peptidase_M13_C"/>
</dbReference>
<protein>
    <submittedName>
        <fullName evidence="10">M13 family metallopeptidase</fullName>
    </submittedName>
</protein>
<dbReference type="SUPFAM" id="SSF55486">
    <property type="entry name" value="Metalloproteases ('zincins'), catalytic domain"/>
    <property type="match status" value="1"/>
</dbReference>
<dbReference type="PROSITE" id="PS51885">
    <property type="entry name" value="NEPRILYSIN"/>
    <property type="match status" value="1"/>
</dbReference>
<dbReference type="RefSeq" id="WP_271336124.1">
    <property type="nucleotide sequence ID" value="NZ_JAMZNK010000016.1"/>
</dbReference>
<comment type="cofactor">
    <cofactor evidence="1">
        <name>Zn(2+)</name>
        <dbReference type="ChEBI" id="CHEBI:29105"/>
    </cofactor>
</comment>
<dbReference type="InterPro" id="IPR042089">
    <property type="entry name" value="Peptidase_M13_dom_2"/>
</dbReference>
<keyword evidence="5" id="KW-0378">Hydrolase</keyword>
<sequence length="702" mass="79921">MKYKTKFLKLFTASKFPKTLSIKLIGKFSIIVFLFSNPYTIKAQTTDATNGKATFGDWGIETQFISKKVLPGNDFYKYVNEGWLESKTIPAGASGFSNYSEAKNRIDERIAYIIHDGAAKIKTSKGAIKQVGALYLGYTDTDNIEKLGLKTIQQDLEQILALKSYEDVAKWMANPKSFSIISIHTAPDINNRSRFLVALGDSGIGLPSPQWYEKQDGLYPGYRKAYKEYIARTFELVGISNAEKRANDILEIETQLAAVQWTPAQMRDSKINSRLLPTSELSTYAPGFPWKVFLASRQVDHVSEIILQADSAIKAKAALFANTSTDIWSSYLAFHWIVNHSTLLPEQFRKNQFDFYSGTLSGITNDASREKKSILYVNNRLGQVVGKLYVEKYFSSEYLKNTKDLVDYIRKAFSIRLQKLDWLDDSSRKEAIAKLDAVTVRIGYPEVWRDYSSLKFDIKNPIGNEQLIAQSNWENERSMLQKVYTSKNWYQVPQTVDATSSKLYNSIEFPAGILQAPFFDPFADPAVNFGAIGAIIGHELGHCFDDEGSKFDGNGIMRDWWTPQTRKSFEERTTKLVDQYNAFSSDGIHVNGKQTLGENIGDLTGVVVAYEAYQLYRADHQNIPSVLNDYTDDQRYFLSFAQTNRSLYTPEAYRITLSQDYHAPADYRVNGVVRNVDAWYKAFNIKPEDKLYLSPEERVRIW</sequence>
<evidence type="ECO:0000259" key="8">
    <source>
        <dbReference type="Pfam" id="PF01431"/>
    </source>
</evidence>
<evidence type="ECO:0000313" key="11">
    <source>
        <dbReference type="Proteomes" id="UP001212170"/>
    </source>
</evidence>
<keyword evidence="3" id="KW-0645">Protease</keyword>
<comment type="caution">
    <text evidence="10">The sequence shown here is derived from an EMBL/GenBank/DDBJ whole genome shotgun (WGS) entry which is preliminary data.</text>
</comment>
<evidence type="ECO:0000256" key="4">
    <source>
        <dbReference type="ARBA" id="ARBA00022723"/>
    </source>
</evidence>
<dbReference type="PANTHER" id="PTHR11733:SF167">
    <property type="entry name" value="FI17812P1-RELATED"/>
    <property type="match status" value="1"/>
</dbReference>
<evidence type="ECO:0000256" key="1">
    <source>
        <dbReference type="ARBA" id="ARBA00001947"/>
    </source>
</evidence>
<keyword evidence="11" id="KW-1185">Reference proteome</keyword>
<keyword evidence="4" id="KW-0479">Metal-binding</keyword>
<proteinExistence type="inferred from homology"/>
<dbReference type="InterPro" id="IPR008753">
    <property type="entry name" value="Peptidase_M13_N"/>
</dbReference>
<dbReference type="EMBL" id="JAMZNK010000016">
    <property type="protein sequence ID" value="MDA6070311.1"/>
    <property type="molecule type" value="Genomic_DNA"/>
</dbReference>
<name>A0ABT4WCN9_9FLAO</name>
<evidence type="ECO:0000256" key="2">
    <source>
        <dbReference type="ARBA" id="ARBA00007357"/>
    </source>
</evidence>
<evidence type="ECO:0000256" key="5">
    <source>
        <dbReference type="ARBA" id="ARBA00022801"/>
    </source>
</evidence>
<feature type="domain" description="Peptidase M13 C-terminal" evidence="8">
    <location>
        <begin position="505"/>
        <end position="699"/>
    </location>
</feature>
<keyword evidence="7" id="KW-0482">Metalloprotease</keyword>
<feature type="domain" description="Peptidase M13 N-terminal" evidence="9">
    <location>
        <begin position="71"/>
        <end position="445"/>
    </location>
</feature>
<organism evidence="10 11">
    <name type="scientific">Flavobacterium azizsancarii</name>
    <dbReference type="NCBI Taxonomy" id="2961580"/>
    <lineage>
        <taxon>Bacteria</taxon>
        <taxon>Pseudomonadati</taxon>
        <taxon>Bacteroidota</taxon>
        <taxon>Flavobacteriia</taxon>
        <taxon>Flavobacteriales</taxon>
        <taxon>Flavobacteriaceae</taxon>
        <taxon>Flavobacterium</taxon>
    </lineage>
</organism>
<evidence type="ECO:0000313" key="10">
    <source>
        <dbReference type="EMBL" id="MDA6070311.1"/>
    </source>
</evidence>
<dbReference type="Pfam" id="PF05649">
    <property type="entry name" value="Peptidase_M13_N"/>
    <property type="match status" value="1"/>
</dbReference>
<dbReference type="CDD" id="cd08662">
    <property type="entry name" value="M13"/>
    <property type="match status" value="1"/>
</dbReference>
<dbReference type="Gene3D" id="1.10.1380.10">
    <property type="entry name" value="Neutral endopeptidase , domain2"/>
    <property type="match status" value="1"/>
</dbReference>
<evidence type="ECO:0000256" key="7">
    <source>
        <dbReference type="ARBA" id="ARBA00023049"/>
    </source>
</evidence>
<dbReference type="PRINTS" id="PR00786">
    <property type="entry name" value="NEPRILYSIN"/>
</dbReference>
<dbReference type="Gene3D" id="3.40.390.10">
    <property type="entry name" value="Collagenase (Catalytic Domain)"/>
    <property type="match status" value="1"/>
</dbReference>
<evidence type="ECO:0000256" key="6">
    <source>
        <dbReference type="ARBA" id="ARBA00022833"/>
    </source>
</evidence>
<dbReference type="Pfam" id="PF01431">
    <property type="entry name" value="Peptidase_M13"/>
    <property type="match status" value="1"/>
</dbReference>